<keyword evidence="3" id="KW-0540">Nuclease</keyword>
<evidence type="ECO:0000256" key="2">
    <source>
        <dbReference type="ARBA" id="ARBA00009046"/>
    </source>
</evidence>
<dbReference type="PROSITE" id="PS51643">
    <property type="entry name" value="HD_CAS3"/>
    <property type="match status" value="1"/>
</dbReference>
<sequence length="779" mass="91064">MKNLFLAKSNPKETILEHTENLVKEFYRIKEIYPNIKYINWDLLKLACIYHDFGKMNTKFQNKIIHKISESNKEKLEELEDEFNDIEELPHGYLSLGCLDSKSLEGFTKDEVKILRESIFYHHNREKLSAERFEELKVILNNDLAKYIDDFKDEYKNYAKYFNDYNYLGLKKIDTKFTKTVKNRILNKEENNIANEENDIGKLFIIIKGLLNKIDFAASSHTKVEYEPEKLDEKTVKFIKGGGYELNDLQEFMKENKDKNIIIKASTGIGKTEGALIWIGENKGFFTLPLKVSINSIYDRIIDSSKINNPKNKTALLHSDSASEYLKRDNKGELDKEYLDSTKQLAYPLTICTIDQLIGFIFRYEGFELKLATLSYSKLVIDEIQMYAPDLVAYLIIAIRDIVKMGGQFAILTATLPPIFEYFMNLIGITEGKDYIKPNKSFIKKLDGKPMLRHKIRVYDENISAKKILEGYNRNKVLVIVNTVKQAQKLYNDLKDKSFNGNLNMFHSKFIKRDRAKKEEEIFKDGQLKNKFSGIWITTQVVEASLDIDFDILYTELSDISGLLQRMGRVYRNRLLKDKENINIFVGNSSNMPSGIGGEYSIIDTDAFEKSKEIIRKYDKKDLDEEIKMSMVEEVYSVENMKNSAYFKKINETIYAFKDIEAYNLKKNEKRLRDIESVTIIPSKIYLENQDEIITLKDSLKNEIDYSKRIKLKDELMQYTLSISKKEFEGKIRKGAKYDDFKVNDYESFIISYFDYSFEKGLETDKFKNGNEFTDNQFL</sequence>
<accession>A0A0A7FUX7</accession>
<dbReference type="KEGG" id="cbv:U729_2218"/>
<dbReference type="InterPro" id="IPR027417">
    <property type="entry name" value="P-loop_NTPase"/>
</dbReference>
<dbReference type="InterPro" id="IPR050547">
    <property type="entry name" value="DEAD_box_RNA_helicases"/>
</dbReference>
<keyword evidence="12" id="KW-1185">Reference proteome</keyword>
<dbReference type="Pfam" id="PF18019">
    <property type="entry name" value="Cas3_HD"/>
    <property type="match status" value="1"/>
</dbReference>
<dbReference type="RefSeq" id="WP_039314888.1">
    <property type="nucleotide sequence ID" value="NZ_CP006905.1"/>
</dbReference>
<dbReference type="SUPFAM" id="SSF109604">
    <property type="entry name" value="HD-domain/PDEase-like"/>
    <property type="match status" value="1"/>
</dbReference>
<dbReference type="NCBIfam" id="TIGR01596">
    <property type="entry name" value="cas3_HD"/>
    <property type="match status" value="1"/>
</dbReference>
<dbReference type="eggNOG" id="COG1203">
    <property type="taxonomic scope" value="Bacteria"/>
</dbReference>
<dbReference type="HOGENOM" id="CLU_009347_0_0_9"/>
<dbReference type="InterPro" id="IPR054712">
    <property type="entry name" value="Cas3-like_dom"/>
</dbReference>
<evidence type="ECO:0000256" key="6">
    <source>
        <dbReference type="ARBA" id="ARBA00022801"/>
    </source>
</evidence>
<evidence type="ECO:0000313" key="11">
    <source>
        <dbReference type="EMBL" id="AIY83368.1"/>
    </source>
</evidence>
<evidence type="ECO:0000313" key="12">
    <source>
        <dbReference type="Proteomes" id="UP000030635"/>
    </source>
</evidence>
<protein>
    <submittedName>
        <fullName evidence="11">CRISPR-associated endonuclease Cas3-HD</fullName>
    </submittedName>
</protein>
<dbReference type="EMBL" id="CP006905">
    <property type="protein sequence ID" value="AIY83368.1"/>
    <property type="molecule type" value="Genomic_DNA"/>
</dbReference>
<proteinExistence type="inferred from homology"/>
<evidence type="ECO:0000256" key="9">
    <source>
        <dbReference type="ARBA" id="ARBA00023118"/>
    </source>
</evidence>
<dbReference type="NCBIfam" id="TIGR01587">
    <property type="entry name" value="cas3_core"/>
    <property type="match status" value="1"/>
</dbReference>
<comment type="similarity">
    <text evidence="2">In the central section; belongs to the CRISPR-associated helicase Cas3 family.</text>
</comment>
<name>A0A0A7FUX7_9CLOT</name>
<evidence type="ECO:0000256" key="5">
    <source>
        <dbReference type="ARBA" id="ARBA00022741"/>
    </source>
</evidence>
<dbReference type="Pfam" id="PF00270">
    <property type="entry name" value="DEAD"/>
    <property type="match status" value="1"/>
</dbReference>
<dbReference type="InterPro" id="IPR006483">
    <property type="entry name" value="CRISPR-assoc_Cas3_HD"/>
</dbReference>
<dbReference type="CDD" id="cd09641">
    <property type="entry name" value="Cas3''_I"/>
    <property type="match status" value="1"/>
</dbReference>
<dbReference type="Proteomes" id="UP000030635">
    <property type="component" value="Chromosome"/>
</dbReference>
<dbReference type="GO" id="GO:0016787">
    <property type="term" value="F:hydrolase activity"/>
    <property type="evidence" value="ECO:0007669"/>
    <property type="project" value="UniProtKB-KW"/>
</dbReference>
<keyword evidence="7" id="KW-0347">Helicase</keyword>
<dbReference type="GO" id="GO:0051607">
    <property type="term" value="P:defense response to virus"/>
    <property type="evidence" value="ECO:0007669"/>
    <property type="project" value="UniProtKB-KW"/>
</dbReference>
<dbReference type="OrthoDB" id="9810236at2"/>
<keyword evidence="6" id="KW-0378">Hydrolase</keyword>
<evidence type="ECO:0000259" key="10">
    <source>
        <dbReference type="PROSITE" id="PS51643"/>
    </source>
</evidence>
<comment type="similarity">
    <text evidence="1">In the N-terminal section; belongs to the CRISPR-associated nuclease Cas3-HD family.</text>
</comment>
<dbReference type="GO" id="GO:0004519">
    <property type="term" value="F:endonuclease activity"/>
    <property type="evidence" value="ECO:0007669"/>
    <property type="project" value="UniProtKB-KW"/>
</dbReference>
<keyword evidence="4" id="KW-0479">Metal-binding</keyword>
<dbReference type="GO" id="GO:0046872">
    <property type="term" value="F:metal ion binding"/>
    <property type="evidence" value="ECO:0007669"/>
    <property type="project" value="UniProtKB-KW"/>
</dbReference>
<evidence type="ECO:0000256" key="4">
    <source>
        <dbReference type="ARBA" id="ARBA00022723"/>
    </source>
</evidence>
<dbReference type="GO" id="GO:0003724">
    <property type="term" value="F:RNA helicase activity"/>
    <property type="evidence" value="ECO:0007669"/>
    <property type="project" value="TreeGrafter"/>
</dbReference>
<dbReference type="PANTHER" id="PTHR47963:SF9">
    <property type="entry name" value="CRISPR-ASSOCIATED ENDONUCLEASE_HELICASE CAS3"/>
    <property type="match status" value="1"/>
</dbReference>
<dbReference type="Gene3D" id="3.40.50.300">
    <property type="entry name" value="P-loop containing nucleotide triphosphate hydrolases"/>
    <property type="match status" value="2"/>
</dbReference>
<evidence type="ECO:0000256" key="1">
    <source>
        <dbReference type="ARBA" id="ARBA00006847"/>
    </source>
</evidence>
<feature type="domain" description="HD Cas3-type" evidence="10">
    <location>
        <begin position="8"/>
        <end position="217"/>
    </location>
</feature>
<dbReference type="Pfam" id="PF22590">
    <property type="entry name" value="Cas3-like_C_2"/>
    <property type="match status" value="1"/>
</dbReference>
<dbReference type="InterPro" id="IPR006474">
    <property type="entry name" value="Helicase_Cas3_CRISPR-ass_core"/>
</dbReference>
<dbReference type="SMART" id="SM00487">
    <property type="entry name" value="DEXDc"/>
    <property type="match status" value="1"/>
</dbReference>
<dbReference type="GO" id="GO:0003723">
    <property type="term" value="F:RNA binding"/>
    <property type="evidence" value="ECO:0007669"/>
    <property type="project" value="TreeGrafter"/>
</dbReference>
<organism evidence="11 12">
    <name type="scientific">Clostridium baratii str. Sullivan</name>
    <dbReference type="NCBI Taxonomy" id="1415775"/>
    <lineage>
        <taxon>Bacteria</taxon>
        <taxon>Bacillati</taxon>
        <taxon>Bacillota</taxon>
        <taxon>Clostridia</taxon>
        <taxon>Eubacteriales</taxon>
        <taxon>Clostridiaceae</taxon>
        <taxon>Clostridium</taxon>
    </lineage>
</organism>
<evidence type="ECO:0000256" key="3">
    <source>
        <dbReference type="ARBA" id="ARBA00022722"/>
    </source>
</evidence>
<dbReference type="Gene3D" id="1.10.3210.30">
    <property type="match status" value="1"/>
</dbReference>
<keyword evidence="5" id="KW-0547">Nucleotide-binding</keyword>
<dbReference type="InterPro" id="IPR014001">
    <property type="entry name" value="Helicase_ATP-bd"/>
</dbReference>
<gene>
    <name evidence="11" type="ORF">U729_2218</name>
</gene>
<dbReference type="PANTHER" id="PTHR47963">
    <property type="entry name" value="DEAD-BOX ATP-DEPENDENT RNA HELICASE 47, MITOCHONDRIAL"/>
    <property type="match status" value="1"/>
</dbReference>
<reference evidence="11 12" key="1">
    <citation type="journal article" date="2015" name="Infect. Genet. Evol.">
        <title>Genomic sequences of six botulinum neurotoxin-producing strains representing three clostridial species illustrate the mobility and diversity of botulinum neurotoxin genes.</title>
        <authorList>
            <person name="Smith T.J."/>
            <person name="Hill K.K."/>
            <person name="Xie G."/>
            <person name="Foley B.T."/>
            <person name="Williamson C.H."/>
            <person name="Foster J.T."/>
            <person name="Johnson S.L."/>
            <person name="Chertkov O."/>
            <person name="Teshima H."/>
            <person name="Gibbons H.S."/>
            <person name="Johnsky L.A."/>
            <person name="Karavis M.A."/>
            <person name="Smith L.A."/>
        </authorList>
    </citation>
    <scope>NUCLEOTIDE SEQUENCE [LARGE SCALE GENOMIC DNA]</scope>
    <source>
        <strain evidence="11">Sullivan</strain>
    </source>
</reference>
<dbReference type="InterPro" id="IPR038257">
    <property type="entry name" value="CRISPR-assoc_Cas3_HD_sf"/>
</dbReference>
<dbReference type="InterPro" id="IPR011545">
    <property type="entry name" value="DEAD/DEAH_box_helicase_dom"/>
</dbReference>
<evidence type="ECO:0000256" key="8">
    <source>
        <dbReference type="ARBA" id="ARBA00022840"/>
    </source>
</evidence>
<keyword evidence="9" id="KW-0051">Antiviral defense</keyword>
<dbReference type="AlphaFoldDB" id="A0A0A7FUX7"/>
<dbReference type="SUPFAM" id="SSF52540">
    <property type="entry name" value="P-loop containing nucleoside triphosphate hydrolases"/>
    <property type="match status" value="1"/>
</dbReference>
<keyword evidence="11" id="KW-0255">Endonuclease</keyword>
<dbReference type="GO" id="GO:0005524">
    <property type="term" value="F:ATP binding"/>
    <property type="evidence" value="ECO:0007669"/>
    <property type="project" value="UniProtKB-KW"/>
</dbReference>
<evidence type="ECO:0000256" key="7">
    <source>
        <dbReference type="ARBA" id="ARBA00022806"/>
    </source>
</evidence>
<keyword evidence="8" id="KW-0067">ATP-binding</keyword>